<accession>A0A822Y8M1</accession>
<comment type="caution">
    <text evidence="2">The sequence shown here is derived from an EMBL/GenBank/DDBJ whole genome shotgun (WGS) entry which is preliminary data.</text>
</comment>
<dbReference type="AlphaFoldDB" id="A0A822Y8M1"/>
<sequence length="28" mass="3304">MKENGGDNMSSPEIKHFQRKKIQNVQKM</sequence>
<evidence type="ECO:0000256" key="1">
    <source>
        <dbReference type="SAM" id="MobiDB-lite"/>
    </source>
</evidence>
<evidence type="ECO:0000313" key="3">
    <source>
        <dbReference type="Proteomes" id="UP000607653"/>
    </source>
</evidence>
<reference evidence="2 3" key="1">
    <citation type="journal article" date="2020" name="Mol. Biol. Evol.">
        <title>Distinct Expression and Methylation Patterns for Genes with Different Fates following a Single Whole-Genome Duplication in Flowering Plants.</title>
        <authorList>
            <person name="Shi T."/>
            <person name="Rahmani R.S."/>
            <person name="Gugger P.F."/>
            <person name="Wang M."/>
            <person name="Li H."/>
            <person name="Zhang Y."/>
            <person name="Li Z."/>
            <person name="Wang Q."/>
            <person name="Van de Peer Y."/>
            <person name="Marchal K."/>
            <person name="Chen J."/>
        </authorList>
    </citation>
    <scope>NUCLEOTIDE SEQUENCE [LARGE SCALE GENOMIC DNA]</scope>
    <source>
        <tissue evidence="2">Leaf</tissue>
    </source>
</reference>
<evidence type="ECO:0000313" key="2">
    <source>
        <dbReference type="EMBL" id="DAD28767.1"/>
    </source>
</evidence>
<organism evidence="2 3">
    <name type="scientific">Nelumbo nucifera</name>
    <name type="common">Sacred lotus</name>
    <dbReference type="NCBI Taxonomy" id="4432"/>
    <lineage>
        <taxon>Eukaryota</taxon>
        <taxon>Viridiplantae</taxon>
        <taxon>Streptophyta</taxon>
        <taxon>Embryophyta</taxon>
        <taxon>Tracheophyta</taxon>
        <taxon>Spermatophyta</taxon>
        <taxon>Magnoliopsida</taxon>
        <taxon>Proteales</taxon>
        <taxon>Nelumbonaceae</taxon>
        <taxon>Nelumbo</taxon>
    </lineage>
</organism>
<feature type="region of interest" description="Disordered" evidence="1">
    <location>
        <begin position="1"/>
        <end position="28"/>
    </location>
</feature>
<proteinExistence type="predicted"/>
<protein>
    <submittedName>
        <fullName evidence="2">Uncharacterized protein</fullName>
    </submittedName>
</protein>
<dbReference type="EMBL" id="DUZY01000002">
    <property type="protein sequence ID" value="DAD28767.1"/>
    <property type="molecule type" value="Genomic_DNA"/>
</dbReference>
<keyword evidence="3" id="KW-1185">Reference proteome</keyword>
<name>A0A822Y8M1_NELNU</name>
<dbReference type="Proteomes" id="UP000607653">
    <property type="component" value="Unassembled WGS sequence"/>
</dbReference>
<gene>
    <name evidence="2" type="ORF">HUJ06_030235</name>
</gene>